<dbReference type="RefSeq" id="XP_004829395.1">
    <property type="nucleotide sequence ID" value="XM_004829338.1"/>
</dbReference>
<feature type="region of interest" description="Disordered" evidence="1">
    <location>
        <begin position="143"/>
        <end position="172"/>
    </location>
</feature>
<dbReference type="GO" id="GO:0005829">
    <property type="term" value="C:cytosol"/>
    <property type="evidence" value="ECO:0007669"/>
    <property type="project" value="TreeGrafter"/>
</dbReference>
<dbReference type="EC" id="3.1.3.23" evidence="3"/>
<protein>
    <submittedName>
        <fullName evidence="3">Haloacid dehalogenase-like hydrolase family member protein</fullName>
        <ecNumber evidence="3">3.1.3.23</ecNumber>
    </submittedName>
</protein>
<feature type="region of interest" description="Disordered" evidence="1">
    <location>
        <begin position="191"/>
        <end position="223"/>
    </location>
</feature>
<dbReference type="STRING" id="1537102.L0AXT9"/>
<dbReference type="Gene3D" id="3.40.50.1000">
    <property type="entry name" value="HAD superfamily/HAD-like"/>
    <property type="match status" value="1"/>
</dbReference>
<dbReference type="InterPro" id="IPR023214">
    <property type="entry name" value="HAD_sf"/>
</dbReference>
<evidence type="ECO:0000256" key="1">
    <source>
        <dbReference type="SAM" id="MobiDB-lite"/>
    </source>
</evidence>
<sequence>MIFPLLALLASFAFGNGIDINQEKTNDRIRIERTLLRFVPLTKFIPKYRVKVRKVFDGDTLIWEEDNTYAVDVWLYFMGDDCLVDILTISDYHEGGNRYFVKVIINEYLREPIEAVPMAIEESTGSRELDAFSVESAAIEEGTSDSLVVEKDDDDGTDTDSVNTTDSIDDYLDTTDEEDEFVDAMESLPTAAEGDLETEAPSEDTTVQTPKPVDEGAMAEPTPSEEIHYPATIPFREKKVTKVIWKQVTKVEFDHLLKELEKLVLKPRVRGPSHSDFVRPTYPPKYFAIDIMRTFYSRDPKVMKENMESFGEARRSGYVLFFCTAETYLFTLNLMGPEFVSKTGYAGLPGVYNNGALVYDENGEVVLRKVFAKEFMRAFFINLGKHCTSNRCRFYTIDGSFTITDDKENYTINFRGLRRRKVLLEELLELPYIGISLKYKNVNIKGYINGIDYFGRPVKDGLYLISQVGVNKASGVAALMAHYNIPANACAFIGDGFNDIDIMEQSDFSFAVGNAPDPVKKHAKWVMERSYDEAAVSEVIYAMYGTGGLSDVHIWRGEGYVSSSDERTYL</sequence>
<dbReference type="PANTHER" id="PTHR10000:SF8">
    <property type="entry name" value="HAD SUPERFAMILY HYDROLASE-LIKE, TYPE 3"/>
    <property type="match status" value="1"/>
</dbReference>
<reference evidence="3 4" key="1">
    <citation type="journal article" date="2012" name="BMC Genomics">
        <title>Comparative genomic analysis and phylogenetic position of Theileria equi.</title>
        <authorList>
            <person name="Kappmeyer L.S."/>
            <person name="Thiagarajan M."/>
            <person name="Herndon D.R."/>
            <person name="Ramsay J.D."/>
            <person name="Caler E."/>
            <person name="Djikeng A."/>
            <person name="Gillespie J.J."/>
            <person name="Lau A.O."/>
            <person name="Roalson E.H."/>
            <person name="Silva J.C."/>
            <person name="Silva M.G."/>
            <person name="Suarez C.E."/>
            <person name="Ueti M.W."/>
            <person name="Nene V.M."/>
            <person name="Mealey R.H."/>
            <person name="Knowles D.P."/>
            <person name="Brayton K.A."/>
        </authorList>
    </citation>
    <scope>NUCLEOTIDE SEQUENCE [LARGE SCALE GENOMIC DNA]</scope>
    <source>
        <strain evidence="3 4">WA</strain>
    </source>
</reference>
<dbReference type="Pfam" id="PF08282">
    <property type="entry name" value="Hydrolase_3"/>
    <property type="match status" value="1"/>
</dbReference>
<gene>
    <name evidence="3" type="ORF">BEWA_025780</name>
</gene>
<dbReference type="GeneID" id="15807106"/>
<name>L0AXT9_THEEQ</name>
<dbReference type="KEGG" id="beq:BEWA_025780"/>
<keyword evidence="4" id="KW-1185">Reference proteome</keyword>
<proteinExistence type="predicted"/>
<feature type="signal peptide" evidence="2">
    <location>
        <begin position="1"/>
        <end position="17"/>
    </location>
</feature>
<feature type="chain" id="PRO_5003939901" evidence="2">
    <location>
        <begin position="18"/>
        <end position="570"/>
    </location>
</feature>
<organism evidence="3 4">
    <name type="scientific">Theileria equi strain WA</name>
    <dbReference type="NCBI Taxonomy" id="1537102"/>
    <lineage>
        <taxon>Eukaryota</taxon>
        <taxon>Sar</taxon>
        <taxon>Alveolata</taxon>
        <taxon>Apicomplexa</taxon>
        <taxon>Aconoidasida</taxon>
        <taxon>Piroplasmida</taxon>
        <taxon>Theileriidae</taxon>
        <taxon>Theileria</taxon>
    </lineage>
</organism>
<evidence type="ECO:0000313" key="4">
    <source>
        <dbReference type="Proteomes" id="UP000031512"/>
    </source>
</evidence>
<keyword evidence="3" id="KW-0378">Hydrolase</keyword>
<dbReference type="AlphaFoldDB" id="L0AXT9"/>
<dbReference type="GO" id="GO:0000287">
    <property type="term" value="F:magnesium ion binding"/>
    <property type="evidence" value="ECO:0007669"/>
    <property type="project" value="TreeGrafter"/>
</dbReference>
<dbReference type="Proteomes" id="UP000031512">
    <property type="component" value="Chromosome 1"/>
</dbReference>
<dbReference type="InterPro" id="IPR036412">
    <property type="entry name" value="HAD-like_sf"/>
</dbReference>
<dbReference type="PANTHER" id="PTHR10000">
    <property type="entry name" value="PHOSPHOSERINE PHOSPHATASE"/>
    <property type="match status" value="1"/>
</dbReference>
<accession>L0AXT9</accession>
<dbReference type="EMBL" id="CP001669">
    <property type="protein sequence ID" value="AFZ79729.1"/>
    <property type="molecule type" value="Genomic_DNA"/>
</dbReference>
<dbReference type="OrthoDB" id="27226at2759"/>
<dbReference type="SUPFAM" id="SSF56784">
    <property type="entry name" value="HAD-like"/>
    <property type="match status" value="1"/>
</dbReference>
<dbReference type="VEuPathDB" id="PiroplasmaDB:BEWA_025780"/>
<dbReference type="Gene3D" id="3.30.1240.10">
    <property type="match status" value="1"/>
</dbReference>
<dbReference type="GO" id="GO:0050308">
    <property type="term" value="F:sugar-phosphatase activity"/>
    <property type="evidence" value="ECO:0007669"/>
    <property type="project" value="UniProtKB-EC"/>
</dbReference>
<evidence type="ECO:0000313" key="3">
    <source>
        <dbReference type="EMBL" id="AFZ79729.1"/>
    </source>
</evidence>
<keyword evidence="2" id="KW-0732">Signal</keyword>
<evidence type="ECO:0000256" key="2">
    <source>
        <dbReference type="SAM" id="SignalP"/>
    </source>
</evidence>